<feature type="domain" description="Secretion system C-terminal sorting" evidence="2">
    <location>
        <begin position="747"/>
        <end position="804"/>
    </location>
</feature>
<dbReference type="RefSeq" id="WP_264138236.1">
    <property type="nucleotide sequence ID" value="NZ_JAOYOD010000001.1"/>
</dbReference>
<dbReference type="InterPro" id="IPR026444">
    <property type="entry name" value="Secre_tail"/>
</dbReference>
<reference evidence="3 4" key="1">
    <citation type="submission" date="2022-10" db="EMBL/GenBank/DDBJ databases">
        <title>Comparative genomics and taxonomic characterization of three novel marine species of genus Reichenbachiella exhibiting antioxidant and polysaccharide degradation activities.</title>
        <authorList>
            <person name="Muhammad N."/>
            <person name="Lee Y.-J."/>
            <person name="Ko J."/>
            <person name="Kim S.-G."/>
        </authorList>
    </citation>
    <scope>NUCLEOTIDE SEQUENCE [LARGE SCALE GENOMIC DNA]</scope>
    <source>
        <strain evidence="3 4">ABR2-5</strain>
    </source>
</reference>
<evidence type="ECO:0000256" key="1">
    <source>
        <dbReference type="SAM" id="SignalP"/>
    </source>
</evidence>
<dbReference type="EMBL" id="JAOYOD010000001">
    <property type="protein sequence ID" value="MCV9387414.1"/>
    <property type="molecule type" value="Genomic_DNA"/>
</dbReference>
<dbReference type="NCBIfam" id="TIGR04183">
    <property type="entry name" value="Por_Secre_tail"/>
    <property type="match status" value="1"/>
</dbReference>
<dbReference type="CDD" id="cd00161">
    <property type="entry name" value="beta-trefoil_Ricin-like"/>
    <property type="match status" value="1"/>
</dbReference>
<sequence length="807" mass="91336">MKQRLKLCLILMLMFASLLSRGQSTELFFGMNYWEYADWGSGVTDAFQDNMAETSTWGFSFIRVGGNHSNAEGHAQVKEWYDQPIQNILSMGAEPLVQFPINLDPAQVSVWMDYFNVTRGYNIKYWAIGNEPDPSGDGSSPEVFTRWDQDQLDNELGNTYTQFRGKFRTLATEIKKKDPNSVICGPDFRHWWGIDTGSPYNAFDNWYKDFLYGDGDWAVGTDDYNGDQLVDIFAFHWYGNDGEDKMIQRYELMMDLIDETNARRPANQPLKIAVGEYNQSFSNALSFEAGQHMAIMAKQSLAHGAVYFTPWSISEGANWRMINKSTGEIYSTGHHWKMLCQNQKGSYMEGQIQDNKGYDIMEFGMKDATGYTIMLMNKSDIDYSIAVNFSESPNTYNPNAADLKFRFDANEPNAAFSGVTLHANSTILYTYNNNGERLKKLEYRMGYTEPTVYNFPNVDPTTGFDLSFETPNEGTTYDEAADVPVTVLIDPAPADLSTEYSVALYLQKDNDPEFLVRQENMAPYDWANDLVGLTAGQYTLRALATLNSTQETKEAYLNFVVNAPVPQGDPLTENYFHFINQRTGDYMRPVGGAADADVVMYQEVSEPTYSSYEWQIEVSPLDATNYFITNKWTNQAILPGSAAVTANTPIEQMDASLNWNAMQWRIIPSNEAGYYWIQNVKSGLYIRPQGGQYSNNQGAIPVVQDVLNETYSSFRWTLNAKEAIPAARFAHTESIEQKGGLDTKIILYPNPASDRINLSQSSEWNLLDVMGRNIMTGQGKTIETNVLKSGLYWVKVKDQTIRVVISK</sequence>
<organism evidence="3 4">
    <name type="scientific">Reichenbachiella ulvae</name>
    <dbReference type="NCBI Taxonomy" id="2980104"/>
    <lineage>
        <taxon>Bacteria</taxon>
        <taxon>Pseudomonadati</taxon>
        <taxon>Bacteroidota</taxon>
        <taxon>Cytophagia</taxon>
        <taxon>Cytophagales</taxon>
        <taxon>Reichenbachiellaceae</taxon>
        <taxon>Reichenbachiella</taxon>
    </lineage>
</organism>
<comment type="caution">
    <text evidence="3">The sequence shown here is derived from an EMBL/GenBank/DDBJ whole genome shotgun (WGS) entry which is preliminary data.</text>
</comment>
<gene>
    <name evidence="3" type="ORF">N7U62_12110</name>
</gene>
<dbReference type="SUPFAM" id="SSF51445">
    <property type="entry name" value="(Trans)glycosidases"/>
    <property type="match status" value="1"/>
</dbReference>
<keyword evidence="1" id="KW-0732">Signal</keyword>
<dbReference type="Pfam" id="PF18962">
    <property type="entry name" value="Por_Secre_tail"/>
    <property type="match status" value="1"/>
</dbReference>
<dbReference type="InterPro" id="IPR017853">
    <property type="entry name" value="GH"/>
</dbReference>
<dbReference type="Gene3D" id="2.80.10.50">
    <property type="match status" value="1"/>
</dbReference>
<dbReference type="Proteomes" id="UP001300692">
    <property type="component" value="Unassembled WGS sequence"/>
</dbReference>
<name>A0ABT3CV64_9BACT</name>
<dbReference type="SUPFAM" id="SSF50370">
    <property type="entry name" value="Ricin B-like lectins"/>
    <property type="match status" value="1"/>
</dbReference>
<feature type="signal peptide" evidence="1">
    <location>
        <begin position="1"/>
        <end position="22"/>
    </location>
</feature>
<feature type="chain" id="PRO_5045721210" evidence="1">
    <location>
        <begin position="23"/>
        <end position="807"/>
    </location>
</feature>
<evidence type="ECO:0000313" key="4">
    <source>
        <dbReference type="Proteomes" id="UP001300692"/>
    </source>
</evidence>
<proteinExistence type="predicted"/>
<accession>A0ABT3CV64</accession>
<keyword evidence="4" id="KW-1185">Reference proteome</keyword>
<protein>
    <submittedName>
        <fullName evidence="3">T9SS type A sorting domain-containing protein</fullName>
    </submittedName>
</protein>
<dbReference type="InterPro" id="IPR035992">
    <property type="entry name" value="Ricin_B-like_lectins"/>
</dbReference>
<dbReference type="Gene3D" id="3.20.20.80">
    <property type="entry name" value="Glycosidases"/>
    <property type="match status" value="1"/>
</dbReference>
<evidence type="ECO:0000259" key="2">
    <source>
        <dbReference type="Pfam" id="PF18962"/>
    </source>
</evidence>
<evidence type="ECO:0000313" key="3">
    <source>
        <dbReference type="EMBL" id="MCV9387414.1"/>
    </source>
</evidence>